<dbReference type="GO" id="GO:0005829">
    <property type="term" value="C:cytosol"/>
    <property type="evidence" value="ECO:0007669"/>
    <property type="project" value="TreeGrafter"/>
</dbReference>
<feature type="compositionally biased region" description="Low complexity" evidence="3">
    <location>
        <begin position="244"/>
        <end position="259"/>
    </location>
</feature>
<sequence length="320" mass="35180">MSQAARYLFDLDFSASPEPEFEEEVEVIPPEPMITVAEHERLLAAAVEQAQAQGEAKAQANREQLASEESLHVQKKILDETTMVYTEVGLLMQRLERDASNLAFAFASRFAEKLVSQEPKAEIQALLNQVLAPLRKTPHISIRLNDAVAEDISTKVNEQMEELGFEGKLSILPDAAVMPGDCEVEWADGGIGRNLRSAIRQVEQLLEDHFAHVPETEEDQEDEVNDAPEDSSTEDVSDDAHTMTEPQSQDQQPEQTQSSDADRDDTQDGTALPTPSALRTSPDLEAPMDAVSQTNQPPNAEPEAEPVGQLARQETVGDTV</sequence>
<keyword evidence="5" id="KW-1185">Reference proteome</keyword>
<feature type="region of interest" description="Disordered" evidence="3">
    <location>
        <begin position="214"/>
        <end position="320"/>
    </location>
</feature>
<dbReference type="PANTHER" id="PTHR34982:SF1">
    <property type="entry name" value="FLAGELLAR ASSEMBLY PROTEIN FLIH"/>
    <property type="match status" value="1"/>
</dbReference>
<dbReference type="Proteomes" id="UP000234881">
    <property type="component" value="Unassembled WGS sequence"/>
</dbReference>
<dbReference type="AlphaFoldDB" id="A0A2N5XMD7"/>
<dbReference type="PANTHER" id="PTHR34982">
    <property type="entry name" value="YOP PROTEINS TRANSLOCATION PROTEIN L"/>
    <property type="match status" value="1"/>
</dbReference>
<evidence type="ECO:0000313" key="4">
    <source>
        <dbReference type="EMBL" id="PLW75610.1"/>
    </source>
</evidence>
<dbReference type="RefSeq" id="WP_101535312.1">
    <property type="nucleotide sequence ID" value="NZ_PKUQ01000047.1"/>
</dbReference>
<reference evidence="4 5" key="1">
    <citation type="submission" date="2018-01" db="EMBL/GenBank/DDBJ databases">
        <title>The draft genome sequence of Cohaesibacter sp. H1304.</title>
        <authorList>
            <person name="Wang N.-N."/>
            <person name="Du Z.-J."/>
        </authorList>
    </citation>
    <scope>NUCLEOTIDE SEQUENCE [LARGE SCALE GENOMIC DNA]</scope>
    <source>
        <strain evidence="4 5">H1304</strain>
    </source>
</reference>
<comment type="caution">
    <text evidence="4">The sequence shown here is derived from an EMBL/GenBank/DDBJ whole genome shotgun (WGS) entry which is preliminary data.</text>
</comment>
<gene>
    <name evidence="4" type="ORF">C0081_18330</name>
</gene>
<evidence type="ECO:0000313" key="5">
    <source>
        <dbReference type="Proteomes" id="UP000234881"/>
    </source>
</evidence>
<accession>A0A2N5XMD7</accession>
<dbReference type="GO" id="GO:0015031">
    <property type="term" value="P:protein transport"/>
    <property type="evidence" value="ECO:0007669"/>
    <property type="project" value="UniProtKB-KW"/>
</dbReference>
<dbReference type="EMBL" id="PKUQ01000047">
    <property type="protein sequence ID" value="PLW75610.1"/>
    <property type="molecule type" value="Genomic_DNA"/>
</dbReference>
<evidence type="ECO:0000256" key="1">
    <source>
        <dbReference type="ARBA" id="ARBA00022448"/>
    </source>
</evidence>
<feature type="compositionally biased region" description="Acidic residues" evidence="3">
    <location>
        <begin position="216"/>
        <end position="237"/>
    </location>
</feature>
<protein>
    <submittedName>
        <fullName evidence="4">Uncharacterized protein</fullName>
    </submittedName>
</protein>
<dbReference type="OrthoDB" id="7304298at2"/>
<evidence type="ECO:0000256" key="2">
    <source>
        <dbReference type="ARBA" id="ARBA00022927"/>
    </source>
</evidence>
<keyword evidence="1" id="KW-0813">Transport</keyword>
<name>A0A2N5XMD7_9HYPH</name>
<proteinExistence type="predicted"/>
<organism evidence="4 5">
    <name type="scientific">Cohaesibacter celericrescens</name>
    <dbReference type="NCBI Taxonomy" id="2067669"/>
    <lineage>
        <taxon>Bacteria</taxon>
        <taxon>Pseudomonadati</taxon>
        <taxon>Pseudomonadota</taxon>
        <taxon>Alphaproteobacteria</taxon>
        <taxon>Hyphomicrobiales</taxon>
        <taxon>Cohaesibacteraceae</taxon>
    </lineage>
</organism>
<dbReference type="InterPro" id="IPR051472">
    <property type="entry name" value="T3SS_Stator/FliH"/>
</dbReference>
<evidence type="ECO:0000256" key="3">
    <source>
        <dbReference type="SAM" id="MobiDB-lite"/>
    </source>
</evidence>
<keyword evidence="2" id="KW-0653">Protein transport</keyword>